<dbReference type="EMBL" id="BK015225">
    <property type="protein sequence ID" value="DAD96888.1"/>
    <property type="molecule type" value="Genomic_DNA"/>
</dbReference>
<evidence type="ECO:0000313" key="1">
    <source>
        <dbReference type="EMBL" id="DAD96888.1"/>
    </source>
</evidence>
<name>A0A8S5NRN9_9CAUD</name>
<reference evidence="1" key="1">
    <citation type="journal article" date="2021" name="Proc. Natl. Acad. Sci. U.S.A.">
        <title>A Catalog of Tens of Thousands of Viruses from Human Metagenomes Reveals Hidden Associations with Chronic Diseases.</title>
        <authorList>
            <person name="Tisza M.J."/>
            <person name="Buck C.B."/>
        </authorList>
    </citation>
    <scope>NUCLEOTIDE SEQUENCE</scope>
    <source>
        <strain evidence="1">Ct5op20</strain>
    </source>
</reference>
<accession>A0A8S5NRN9</accession>
<proteinExistence type="predicted"/>
<protein>
    <submittedName>
        <fullName evidence="1">Uncharacterized protein</fullName>
    </submittedName>
</protein>
<organism evidence="1">
    <name type="scientific">Siphoviridae sp. ct5op20</name>
    <dbReference type="NCBI Taxonomy" id="2826295"/>
    <lineage>
        <taxon>Viruses</taxon>
        <taxon>Duplodnaviria</taxon>
        <taxon>Heunggongvirae</taxon>
        <taxon>Uroviricota</taxon>
        <taxon>Caudoviricetes</taxon>
    </lineage>
</organism>
<sequence>MATTMNTIYKNNNKTIMWYFKNSDDNKTNAYY</sequence>